<dbReference type="AlphaFoldDB" id="A0A7W7GDU9"/>
<gene>
    <name evidence="2" type="ORF">BJ982_007556</name>
</gene>
<comment type="caution">
    <text evidence="2">The sequence shown here is derived from an EMBL/GenBank/DDBJ whole genome shotgun (WGS) entry which is preliminary data.</text>
</comment>
<feature type="signal peptide" evidence="1">
    <location>
        <begin position="1"/>
        <end position="34"/>
    </location>
</feature>
<organism evidence="2 3">
    <name type="scientific">Sphaerisporangium siamense</name>
    <dbReference type="NCBI Taxonomy" id="795645"/>
    <lineage>
        <taxon>Bacteria</taxon>
        <taxon>Bacillati</taxon>
        <taxon>Actinomycetota</taxon>
        <taxon>Actinomycetes</taxon>
        <taxon>Streptosporangiales</taxon>
        <taxon>Streptosporangiaceae</taxon>
        <taxon>Sphaerisporangium</taxon>
    </lineage>
</organism>
<accession>A0A7W7GDU9</accession>
<feature type="chain" id="PRO_5031489515" evidence="1">
    <location>
        <begin position="35"/>
        <end position="118"/>
    </location>
</feature>
<evidence type="ECO:0000313" key="3">
    <source>
        <dbReference type="Proteomes" id="UP000542210"/>
    </source>
</evidence>
<dbReference type="RefSeq" id="WP_184888066.1">
    <property type="nucleotide sequence ID" value="NZ_BOOV01000036.1"/>
</dbReference>
<name>A0A7W7GDU9_9ACTN</name>
<keyword evidence="3" id="KW-1185">Reference proteome</keyword>
<protein>
    <submittedName>
        <fullName evidence="2">Uncharacterized protein</fullName>
    </submittedName>
</protein>
<dbReference type="EMBL" id="JACHND010000001">
    <property type="protein sequence ID" value="MBB4706012.1"/>
    <property type="molecule type" value="Genomic_DNA"/>
</dbReference>
<proteinExistence type="predicted"/>
<reference evidence="2 3" key="1">
    <citation type="submission" date="2020-08" db="EMBL/GenBank/DDBJ databases">
        <title>Sequencing the genomes of 1000 actinobacteria strains.</title>
        <authorList>
            <person name="Klenk H.-P."/>
        </authorList>
    </citation>
    <scope>NUCLEOTIDE SEQUENCE [LARGE SCALE GENOMIC DNA]</scope>
    <source>
        <strain evidence="2 3">DSM 45784</strain>
    </source>
</reference>
<evidence type="ECO:0000256" key="1">
    <source>
        <dbReference type="SAM" id="SignalP"/>
    </source>
</evidence>
<evidence type="ECO:0000313" key="2">
    <source>
        <dbReference type="EMBL" id="MBB4706012.1"/>
    </source>
</evidence>
<dbReference type="Proteomes" id="UP000542210">
    <property type="component" value="Unassembled WGS sequence"/>
</dbReference>
<sequence>MINALTIKRCAAGVTLAAATVAGGLTVAALPASAAGTAKAGNAVWVEPGATRSFLVMCPSYAPTMLTDTITVTAGPAVSVGTSLDTTSDAFSRDKLTVTATNGGAVRVYVSVKATCAG</sequence>
<keyword evidence="1" id="KW-0732">Signal</keyword>